<comment type="caution">
    <text evidence="1">The sequence shown here is derived from an EMBL/GenBank/DDBJ whole genome shotgun (WGS) entry which is preliminary data.</text>
</comment>
<evidence type="ECO:0000313" key="1">
    <source>
        <dbReference type="EMBL" id="KKS36640.1"/>
    </source>
</evidence>
<sequence length="68" mass="7819">MTTLQWRVVYEKECGDRSEECLEVTDCDFNMIFSAYSQKLNELSAKTIVVSEFLGSKEKEGTTDNEQL</sequence>
<reference evidence="1 2" key="1">
    <citation type="journal article" date="2015" name="Nature">
        <title>rRNA introns, odd ribosomes, and small enigmatic genomes across a large radiation of phyla.</title>
        <authorList>
            <person name="Brown C.T."/>
            <person name="Hug L.A."/>
            <person name="Thomas B.C."/>
            <person name="Sharon I."/>
            <person name="Castelle C.J."/>
            <person name="Singh A."/>
            <person name="Wilkins M.J."/>
            <person name="Williams K.H."/>
            <person name="Banfield J.F."/>
        </authorList>
    </citation>
    <scope>NUCLEOTIDE SEQUENCE [LARGE SCALE GENOMIC DNA]</scope>
</reference>
<proteinExistence type="predicted"/>
<organism evidence="1 2">
    <name type="scientific">candidate division WWE3 bacterium GW2011_GWF1_42_14</name>
    <dbReference type="NCBI Taxonomy" id="1619138"/>
    <lineage>
        <taxon>Bacteria</taxon>
        <taxon>Katanobacteria</taxon>
    </lineage>
</organism>
<dbReference type="EMBL" id="LCCU01000025">
    <property type="protein sequence ID" value="KKS36640.1"/>
    <property type="molecule type" value="Genomic_DNA"/>
</dbReference>
<dbReference type="AlphaFoldDB" id="A0A0G0YIU9"/>
<protein>
    <submittedName>
        <fullName evidence="1">Uncharacterized protein</fullName>
    </submittedName>
</protein>
<name>A0A0G0YIU9_UNCKA</name>
<accession>A0A0G0YIU9</accession>
<evidence type="ECO:0000313" key="2">
    <source>
        <dbReference type="Proteomes" id="UP000033847"/>
    </source>
</evidence>
<gene>
    <name evidence="1" type="ORF">UV00_C0025G0007</name>
</gene>
<dbReference type="Proteomes" id="UP000033847">
    <property type="component" value="Unassembled WGS sequence"/>
</dbReference>